<evidence type="ECO:0000313" key="3">
    <source>
        <dbReference type="Proteomes" id="UP000027982"/>
    </source>
</evidence>
<feature type="region of interest" description="Disordered" evidence="1">
    <location>
        <begin position="1"/>
        <end position="21"/>
    </location>
</feature>
<name>A0A068NS88_FIMGI</name>
<dbReference type="AlphaFoldDB" id="A0A068NS88"/>
<dbReference type="EMBL" id="CP007139">
    <property type="protein sequence ID" value="AIE86212.1"/>
    <property type="molecule type" value="Genomic_DNA"/>
</dbReference>
<reference evidence="2 3" key="1">
    <citation type="journal article" date="2014" name="PLoS ONE">
        <title>The first complete genome sequence of the class fimbriimonadia in the phylum armatimonadetes.</title>
        <authorList>
            <person name="Hu Z.Y."/>
            <person name="Wang Y.Z."/>
            <person name="Im W.T."/>
            <person name="Wang S.Y."/>
            <person name="Zhao G.P."/>
            <person name="Zheng H.J."/>
            <person name="Quan Z.X."/>
        </authorList>
    </citation>
    <scope>NUCLEOTIDE SEQUENCE [LARGE SCALE GENOMIC DNA]</scope>
    <source>
        <strain evidence="2">Gsoil 348</strain>
    </source>
</reference>
<sequence>MIVEKTAKAGQARNNPSIAPAPSHATVKRFFKVLHADRMLRRRLGYQKSSEWDAAIRRLVRIADTVERFAPALAGQAKNVEYPWATPDGSVSAPANDRFSELNWLDEVELARFVGSVLNTYSGEI</sequence>
<evidence type="ECO:0000256" key="1">
    <source>
        <dbReference type="SAM" id="MobiDB-lite"/>
    </source>
</evidence>
<organism evidence="2 3">
    <name type="scientific">Fimbriimonas ginsengisoli Gsoil 348</name>
    <dbReference type="NCBI Taxonomy" id="661478"/>
    <lineage>
        <taxon>Bacteria</taxon>
        <taxon>Bacillati</taxon>
        <taxon>Armatimonadota</taxon>
        <taxon>Fimbriimonadia</taxon>
        <taxon>Fimbriimonadales</taxon>
        <taxon>Fimbriimonadaceae</taxon>
        <taxon>Fimbriimonas</taxon>
    </lineage>
</organism>
<dbReference type="KEGG" id="fgi:OP10G_2844"/>
<evidence type="ECO:0000313" key="2">
    <source>
        <dbReference type="EMBL" id="AIE86212.1"/>
    </source>
</evidence>
<dbReference type="STRING" id="661478.OP10G_2844"/>
<dbReference type="Proteomes" id="UP000027982">
    <property type="component" value="Chromosome"/>
</dbReference>
<accession>A0A068NS88</accession>
<proteinExistence type="predicted"/>
<gene>
    <name evidence="2" type="ORF">OP10G_2844</name>
</gene>
<dbReference type="HOGENOM" id="CLU_1989343_0_0_0"/>
<protein>
    <submittedName>
        <fullName evidence="2">Uncharacterized protein</fullName>
    </submittedName>
</protein>
<dbReference type="RefSeq" id="WP_025225252.1">
    <property type="nucleotide sequence ID" value="NZ_CP007139.1"/>
</dbReference>
<keyword evidence="3" id="KW-1185">Reference proteome</keyword>